<dbReference type="InParanoid" id="A0A165JK25"/>
<dbReference type="OrthoDB" id="423313at2759"/>
<dbReference type="InterPro" id="IPR036249">
    <property type="entry name" value="Thioredoxin-like_sf"/>
</dbReference>
<dbReference type="PRINTS" id="PR00160">
    <property type="entry name" value="GLUTAREDOXIN"/>
</dbReference>
<protein>
    <submittedName>
        <fullName evidence="3">Thioredoxin-like protein</fullName>
    </submittedName>
</protein>
<dbReference type="GO" id="GO:0005796">
    <property type="term" value="C:Golgi lumen"/>
    <property type="evidence" value="ECO:0007669"/>
    <property type="project" value="TreeGrafter"/>
</dbReference>
<name>A0A165JK25_9BASI</name>
<dbReference type="EMBL" id="KV423919">
    <property type="protein sequence ID" value="KZT61939.1"/>
    <property type="molecule type" value="Genomic_DNA"/>
</dbReference>
<sequence>MPSGLLPTPVTSSPDKPFPHPAFPFLTGRQNRSIRLLIILLASLAALAWTFQSLTHRPPVHPDSLDYAPADDALLGPNSSGTGAGPGAGAGFQSPPFVDDRLDLSQSARDIRAMLNFVTQFPERPLPPQVLEQGADVANVLRDDARSAGDMDWDEGDRELPLVVFSKTYCPFSKRAKALLAEMHLSPQPFVVEADLRTDTSLLKSLLTRLTHHSTFPNIFVGGVSLGGSDDLHLLHESGRLKDMLRAVGVKSHASHD</sequence>
<evidence type="ECO:0000313" key="4">
    <source>
        <dbReference type="Proteomes" id="UP000076842"/>
    </source>
</evidence>
<dbReference type="PANTHER" id="PTHR45694:SF5">
    <property type="entry name" value="GLUTAREDOXIN 2"/>
    <property type="match status" value="1"/>
</dbReference>
<dbReference type="STRING" id="1353952.A0A165JK25"/>
<proteinExistence type="predicted"/>
<dbReference type="PANTHER" id="PTHR45694">
    <property type="entry name" value="GLUTAREDOXIN 2"/>
    <property type="match status" value="1"/>
</dbReference>
<dbReference type="AlphaFoldDB" id="A0A165JK25"/>
<evidence type="ECO:0000256" key="1">
    <source>
        <dbReference type="SAM" id="MobiDB-lite"/>
    </source>
</evidence>
<dbReference type="Proteomes" id="UP000076842">
    <property type="component" value="Unassembled WGS sequence"/>
</dbReference>
<dbReference type="GO" id="GO:0034599">
    <property type="term" value="P:cellular response to oxidative stress"/>
    <property type="evidence" value="ECO:0007669"/>
    <property type="project" value="TreeGrafter"/>
</dbReference>
<dbReference type="Gene3D" id="3.40.30.10">
    <property type="entry name" value="Glutaredoxin"/>
    <property type="match status" value="1"/>
</dbReference>
<keyword evidence="4" id="KW-1185">Reference proteome</keyword>
<feature type="region of interest" description="Disordered" evidence="1">
    <location>
        <begin position="62"/>
        <end position="96"/>
    </location>
</feature>
<accession>A0A165JK25</accession>
<feature type="domain" description="Glutaredoxin" evidence="2">
    <location>
        <begin position="163"/>
        <end position="224"/>
    </location>
</feature>
<evidence type="ECO:0000259" key="2">
    <source>
        <dbReference type="Pfam" id="PF00462"/>
    </source>
</evidence>
<dbReference type="InterPro" id="IPR002109">
    <property type="entry name" value="Glutaredoxin"/>
</dbReference>
<dbReference type="Pfam" id="PF00462">
    <property type="entry name" value="Glutaredoxin"/>
    <property type="match status" value="1"/>
</dbReference>
<dbReference type="GO" id="GO:0015038">
    <property type="term" value="F:glutathione disulfide oxidoreductase activity"/>
    <property type="evidence" value="ECO:0007669"/>
    <property type="project" value="TreeGrafter"/>
</dbReference>
<dbReference type="CDD" id="cd03419">
    <property type="entry name" value="GRX_GRXh_1_2_like"/>
    <property type="match status" value="1"/>
</dbReference>
<reference evidence="3 4" key="1">
    <citation type="journal article" date="2016" name="Mol. Biol. Evol.">
        <title>Comparative Genomics of Early-Diverging Mushroom-Forming Fungi Provides Insights into the Origins of Lignocellulose Decay Capabilities.</title>
        <authorList>
            <person name="Nagy L.G."/>
            <person name="Riley R."/>
            <person name="Tritt A."/>
            <person name="Adam C."/>
            <person name="Daum C."/>
            <person name="Floudas D."/>
            <person name="Sun H."/>
            <person name="Yadav J.S."/>
            <person name="Pangilinan J."/>
            <person name="Larsson K.H."/>
            <person name="Matsuura K."/>
            <person name="Barry K."/>
            <person name="Labutti K."/>
            <person name="Kuo R."/>
            <person name="Ohm R.A."/>
            <person name="Bhattacharya S.S."/>
            <person name="Shirouzu T."/>
            <person name="Yoshinaga Y."/>
            <person name="Martin F.M."/>
            <person name="Grigoriev I.V."/>
            <person name="Hibbett D.S."/>
        </authorList>
    </citation>
    <scope>NUCLEOTIDE SEQUENCE [LARGE SCALE GENOMIC DNA]</scope>
    <source>
        <strain evidence="3 4">HHB12733</strain>
    </source>
</reference>
<evidence type="ECO:0000313" key="3">
    <source>
        <dbReference type="EMBL" id="KZT61939.1"/>
    </source>
</evidence>
<dbReference type="SUPFAM" id="SSF52833">
    <property type="entry name" value="Thioredoxin-like"/>
    <property type="match status" value="1"/>
</dbReference>
<dbReference type="PROSITE" id="PS51354">
    <property type="entry name" value="GLUTAREDOXIN_2"/>
    <property type="match status" value="1"/>
</dbReference>
<dbReference type="InterPro" id="IPR014025">
    <property type="entry name" value="Glutaredoxin_subgr"/>
</dbReference>
<dbReference type="GO" id="GO:0005801">
    <property type="term" value="C:cis-Golgi network"/>
    <property type="evidence" value="ECO:0007669"/>
    <property type="project" value="TreeGrafter"/>
</dbReference>
<dbReference type="GO" id="GO:0000324">
    <property type="term" value="C:fungal-type vacuole"/>
    <property type="evidence" value="ECO:0007669"/>
    <property type="project" value="TreeGrafter"/>
</dbReference>
<gene>
    <name evidence="3" type="ORF">CALCODRAFT_479433</name>
</gene>
<organism evidence="3 4">
    <name type="scientific">Calocera cornea HHB12733</name>
    <dbReference type="NCBI Taxonomy" id="1353952"/>
    <lineage>
        <taxon>Eukaryota</taxon>
        <taxon>Fungi</taxon>
        <taxon>Dikarya</taxon>
        <taxon>Basidiomycota</taxon>
        <taxon>Agaricomycotina</taxon>
        <taxon>Dacrymycetes</taxon>
        <taxon>Dacrymycetales</taxon>
        <taxon>Dacrymycetaceae</taxon>
        <taxon>Calocera</taxon>
    </lineage>
</organism>